<sequence length="319" mass="34854">MASANSENPDENKMPLMEHLIELRRRLVLSAVAFVIAFFGCYYVAEDIYAFLVRPLATIMAEVGGSQRMIYTALTEAFFTYVKLASFGAAVVSFPVIASQVWMFIAPGLYRHEKKAFFPFLIVSPILFAAGAALVYFFVIPMAWHFLLGFQTTRAETVLSIELEAKVGEYLDLVMKLILAFGISFQLPVVLTLLGRVGLVTSAGLAAKRRYAIVGVFIFAAVITPPDVISQVGLAVPMLLLYEMSIISVRMVEKSAAARQREAEEEEAEQNAAAATVAPALTEPAISEPTTTEAPKTLSQRHDFTDSGASGVEETDFNT</sequence>
<organism evidence="7 8">
    <name type="scientific">Insolitispirillum peregrinum</name>
    <dbReference type="NCBI Taxonomy" id="80876"/>
    <lineage>
        <taxon>Bacteria</taxon>
        <taxon>Pseudomonadati</taxon>
        <taxon>Pseudomonadota</taxon>
        <taxon>Alphaproteobacteria</taxon>
        <taxon>Rhodospirillales</taxon>
        <taxon>Novispirillaceae</taxon>
        <taxon>Insolitispirillum</taxon>
    </lineage>
</organism>
<dbReference type="OrthoDB" id="9777044at2"/>
<dbReference type="RefSeq" id="WP_076398745.1">
    <property type="nucleotide sequence ID" value="NZ_FTOA01000001.1"/>
</dbReference>
<evidence type="ECO:0000256" key="2">
    <source>
        <dbReference type="ARBA" id="ARBA00022692"/>
    </source>
</evidence>
<dbReference type="PANTHER" id="PTHR30371">
    <property type="entry name" value="SEC-INDEPENDENT PROTEIN TRANSLOCASE PROTEIN TATC"/>
    <property type="match status" value="1"/>
</dbReference>
<dbReference type="AlphaFoldDB" id="A0A1N7IW88"/>
<dbReference type="PRINTS" id="PR01840">
    <property type="entry name" value="TATCFAMILY"/>
</dbReference>
<dbReference type="GO" id="GO:0043953">
    <property type="term" value="P:protein transport by the Tat complex"/>
    <property type="evidence" value="ECO:0007669"/>
    <property type="project" value="UniProtKB-UniRule"/>
</dbReference>
<dbReference type="InterPro" id="IPR019820">
    <property type="entry name" value="Sec-indep_translocase_CS"/>
</dbReference>
<keyword evidence="5" id="KW-0813">Transport</keyword>
<evidence type="ECO:0000256" key="3">
    <source>
        <dbReference type="ARBA" id="ARBA00022989"/>
    </source>
</evidence>
<dbReference type="GO" id="GO:0033281">
    <property type="term" value="C:TAT protein transport complex"/>
    <property type="evidence" value="ECO:0007669"/>
    <property type="project" value="UniProtKB-UniRule"/>
</dbReference>
<accession>A0A1N7IW88</accession>
<keyword evidence="8" id="KW-1185">Reference proteome</keyword>
<comment type="subunit">
    <text evidence="5">The Tat system comprises two distinct complexes: a TatABC complex, containing multiple copies of TatA, TatB and TatC subunits, and a separate TatA complex, containing only TatA subunits. Substrates initially bind to the TatABC complex, which probably triggers association of the separate TatA complex to form the active translocon.</text>
</comment>
<feature type="region of interest" description="Disordered" evidence="6">
    <location>
        <begin position="260"/>
        <end position="319"/>
    </location>
</feature>
<evidence type="ECO:0000256" key="1">
    <source>
        <dbReference type="ARBA" id="ARBA00004141"/>
    </source>
</evidence>
<dbReference type="STRING" id="80876.SAMN05421779_101682"/>
<comment type="similarity">
    <text evidence="5">Belongs to the TatC family.</text>
</comment>
<feature type="transmembrane region" description="Helical" evidence="5">
    <location>
        <begin position="211"/>
        <end position="228"/>
    </location>
</feature>
<evidence type="ECO:0000313" key="7">
    <source>
        <dbReference type="EMBL" id="SIS41372.1"/>
    </source>
</evidence>
<keyword evidence="5" id="KW-0653">Protein transport</keyword>
<dbReference type="Pfam" id="PF00902">
    <property type="entry name" value="TatC"/>
    <property type="match status" value="1"/>
</dbReference>
<evidence type="ECO:0000256" key="4">
    <source>
        <dbReference type="ARBA" id="ARBA00023136"/>
    </source>
</evidence>
<dbReference type="GO" id="GO:0009977">
    <property type="term" value="F:proton motive force dependent protein transmembrane transporter activity"/>
    <property type="evidence" value="ECO:0007669"/>
    <property type="project" value="TreeGrafter"/>
</dbReference>
<dbReference type="GO" id="GO:0065002">
    <property type="term" value="P:intracellular protein transmembrane transport"/>
    <property type="evidence" value="ECO:0007669"/>
    <property type="project" value="TreeGrafter"/>
</dbReference>
<evidence type="ECO:0000313" key="8">
    <source>
        <dbReference type="Proteomes" id="UP000185678"/>
    </source>
</evidence>
<evidence type="ECO:0000256" key="6">
    <source>
        <dbReference type="SAM" id="MobiDB-lite"/>
    </source>
</evidence>
<protein>
    <recommendedName>
        <fullName evidence="5">Sec-independent protein translocase protein TatC</fullName>
    </recommendedName>
</protein>
<dbReference type="HAMAP" id="MF_00902">
    <property type="entry name" value="TatC"/>
    <property type="match status" value="1"/>
</dbReference>
<keyword evidence="5" id="KW-1003">Cell membrane</keyword>
<feature type="compositionally biased region" description="Polar residues" evidence="6">
    <location>
        <begin position="288"/>
        <end position="298"/>
    </location>
</feature>
<feature type="transmembrane region" description="Helical" evidence="5">
    <location>
        <begin position="117"/>
        <end position="139"/>
    </location>
</feature>
<feature type="compositionally biased region" description="Low complexity" evidence="6">
    <location>
        <begin position="270"/>
        <end position="285"/>
    </location>
</feature>
<dbReference type="PROSITE" id="PS01218">
    <property type="entry name" value="TATC"/>
    <property type="match status" value="1"/>
</dbReference>
<keyword evidence="4 5" id="KW-0472">Membrane</keyword>
<evidence type="ECO:0000256" key="5">
    <source>
        <dbReference type="HAMAP-Rule" id="MF_00902"/>
    </source>
</evidence>
<dbReference type="PANTHER" id="PTHR30371:SF0">
    <property type="entry name" value="SEC-INDEPENDENT PROTEIN TRANSLOCASE PROTEIN TATC, CHLOROPLASTIC-RELATED"/>
    <property type="match status" value="1"/>
</dbReference>
<comment type="subcellular location">
    <subcellularLocation>
        <location evidence="5">Cell membrane</location>
        <topology evidence="5">Multi-pass membrane protein</topology>
    </subcellularLocation>
    <subcellularLocation>
        <location evidence="1">Membrane</location>
        <topology evidence="1">Multi-pass membrane protein</topology>
    </subcellularLocation>
</comment>
<keyword evidence="3 5" id="KW-1133">Transmembrane helix</keyword>
<feature type="transmembrane region" description="Helical" evidence="5">
    <location>
        <begin position="27"/>
        <end position="45"/>
    </location>
</feature>
<dbReference type="EMBL" id="FTOA01000001">
    <property type="protein sequence ID" value="SIS41372.1"/>
    <property type="molecule type" value="Genomic_DNA"/>
</dbReference>
<feature type="transmembrane region" description="Helical" evidence="5">
    <location>
        <begin position="84"/>
        <end position="105"/>
    </location>
</feature>
<dbReference type="InterPro" id="IPR002033">
    <property type="entry name" value="TatC"/>
</dbReference>
<dbReference type="NCBIfam" id="TIGR00945">
    <property type="entry name" value="tatC"/>
    <property type="match status" value="1"/>
</dbReference>
<comment type="function">
    <text evidence="5">Part of the twin-arginine translocation (Tat) system that transports large folded proteins containing a characteristic twin-arginine motif in their signal peptide across membranes. Together with TatB, TatC is part of a receptor directly interacting with Tat signal peptides.</text>
</comment>
<gene>
    <name evidence="5" type="primary">tatC</name>
    <name evidence="7" type="ORF">SAMN05421779_101682</name>
</gene>
<feature type="transmembrane region" description="Helical" evidence="5">
    <location>
        <begin position="177"/>
        <end position="199"/>
    </location>
</feature>
<keyword evidence="2 5" id="KW-0812">Transmembrane</keyword>
<comment type="caution">
    <text evidence="5">Lacks conserved residue(s) required for the propagation of feature annotation.</text>
</comment>
<reference evidence="7 8" key="1">
    <citation type="submission" date="2017-01" db="EMBL/GenBank/DDBJ databases">
        <authorList>
            <person name="Mah S.A."/>
            <person name="Swanson W.J."/>
            <person name="Moy G.W."/>
            <person name="Vacquier V.D."/>
        </authorList>
    </citation>
    <scope>NUCLEOTIDE SEQUENCE [LARGE SCALE GENOMIC DNA]</scope>
    <source>
        <strain evidence="7 8">DSM 11589</strain>
    </source>
</reference>
<keyword evidence="5" id="KW-0811">Translocation</keyword>
<name>A0A1N7IW88_9PROT</name>
<dbReference type="Proteomes" id="UP000185678">
    <property type="component" value="Unassembled WGS sequence"/>
</dbReference>
<proteinExistence type="inferred from homology"/>